<protein>
    <submittedName>
        <fullName evidence="1">7241_t:CDS:1</fullName>
    </submittedName>
</protein>
<sequence>MSYSVIVLIEWSAIVIVTPDNTKEKISLERVASKTELCEMNKMCARRAKVLTNTPFRGWRERRMMGGKVVNGRLDCM</sequence>
<dbReference type="Proteomes" id="UP000789525">
    <property type="component" value="Unassembled WGS sequence"/>
</dbReference>
<keyword evidence="2" id="KW-1185">Reference proteome</keyword>
<accession>A0ACA9JXR7</accession>
<proteinExistence type="predicted"/>
<comment type="caution">
    <text evidence="1">The sequence shown here is derived from an EMBL/GenBank/DDBJ whole genome shotgun (WGS) entry which is preliminary data.</text>
</comment>
<organism evidence="1 2">
    <name type="scientific">Acaulospora colombiana</name>
    <dbReference type="NCBI Taxonomy" id="27376"/>
    <lineage>
        <taxon>Eukaryota</taxon>
        <taxon>Fungi</taxon>
        <taxon>Fungi incertae sedis</taxon>
        <taxon>Mucoromycota</taxon>
        <taxon>Glomeromycotina</taxon>
        <taxon>Glomeromycetes</taxon>
        <taxon>Diversisporales</taxon>
        <taxon>Acaulosporaceae</taxon>
        <taxon>Acaulospora</taxon>
    </lineage>
</organism>
<evidence type="ECO:0000313" key="1">
    <source>
        <dbReference type="EMBL" id="CAG8441204.1"/>
    </source>
</evidence>
<name>A0ACA9JXR7_9GLOM</name>
<evidence type="ECO:0000313" key="2">
    <source>
        <dbReference type="Proteomes" id="UP000789525"/>
    </source>
</evidence>
<reference evidence="1" key="1">
    <citation type="submission" date="2021-06" db="EMBL/GenBank/DDBJ databases">
        <authorList>
            <person name="Kallberg Y."/>
            <person name="Tangrot J."/>
            <person name="Rosling A."/>
        </authorList>
    </citation>
    <scope>NUCLEOTIDE SEQUENCE</scope>
    <source>
        <strain evidence="1">CL356</strain>
    </source>
</reference>
<gene>
    <name evidence="1" type="ORF">ACOLOM_LOCUS239</name>
</gene>
<dbReference type="EMBL" id="CAJVPT010000238">
    <property type="protein sequence ID" value="CAG8441204.1"/>
    <property type="molecule type" value="Genomic_DNA"/>
</dbReference>